<keyword evidence="1" id="KW-0732">Signal</keyword>
<evidence type="ECO:0008006" key="4">
    <source>
        <dbReference type="Google" id="ProtNLM"/>
    </source>
</evidence>
<dbReference type="EMBL" id="SPPD01000004">
    <property type="protein sequence ID" value="TFU98182.1"/>
    <property type="molecule type" value="Genomic_DNA"/>
</dbReference>
<dbReference type="Proteomes" id="UP000297253">
    <property type="component" value="Unassembled WGS sequence"/>
</dbReference>
<feature type="signal peptide" evidence="1">
    <location>
        <begin position="1"/>
        <end position="21"/>
    </location>
</feature>
<name>A0A4Y9JB66_9STRE</name>
<reference evidence="2 3" key="1">
    <citation type="submission" date="2019-03" db="EMBL/GenBank/DDBJ databases">
        <title>Diversity of the mouse oral microbiome.</title>
        <authorList>
            <person name="Joseph S."/>
            <person name="Aduse-Opoku J."/>
            <person name="Curtis M."/>
            <person name="Wade W."/>
            <person name="Hashim A."/>
        </authorList>
    </citation>
    <scope>NUCLEOTIDE SEQUENCE [LARGE SCALE GENOMIC DNA]</scope>
    <source>
        <strain evidence="2 3">WM131</strain>
    </source>
</reference>
<feature type="chain" id="PRO_5038809556" description="Lipoprotein" evidence="1">
    <location>
        <begin position="22"/>
        <end position="172"/>
    </location>
</feature>
<dbReference type="AlphaFoldDB" id="A0A4Y9JB66"/>
<comment type="caution">
    <text evidence="2">The sequence shown here is derived from an EMBL/GenBank/DDBJ whole genome shotgun (WGS) entry which is preliminary data.</text>
</comment>
<organism evidence="2 3">
    <name type="scientific">Streptococcus cuniculi</name>
    <dbReference type="NCBI Taxonomy" id="1432788"/>
    <lineage>
        <taxon>Bacteria</taxon>
        <taxon>Bacillati</taxon>
        <taxon>Bacillota</taxon>
        <taxon>Bacilli</taxon>
        <taxon>Lactobacillales</taxon>
        <taxon>Streptococcaceae</taxon>
        <taxon>Streptococcus</taxon>
    </lineage>
</organism>
<evidence type="ECO:0000313" key="3">
    <source>
        <dbReference type="Proteomes" id="UP000297253"/>
    </source>
</evidence>
<dbReference type="PROSITE" id="PS51257">
    <property type="entry name" value="PROKAR_LIPOPROTEIN"/>
    <property type="match status" value="1"/>
</dbReference>
<protein>
    <recommendedName>
        <fullName evidence="4">Lipoprotein</fullName>
    </recommendedName>
</protein>
<evidence type="ECO:0000313" key="2">
    <source>
        <dbReference type="EMBL" id="TFU98182.1"/>
    </source>
</evidence>
<sequence length="172" mass="19899">MKTRYVLLLCLSFLLVACSHKEVEIKPDEKKIVVEKEQSSLSENQSSSDLVAETFIKTYIEQSFEKENLDQKESDLRRLAGDSSLDTALSDLSALKSELAEYRKTKTIRTSASFILVERELVALEVYKNGEKYFVSVKFKETSPAYSGEIERRMQYKFKVHDSKIFQFEEIL</sequence>
<dbReference type="RefSeq" id="WP_135181589.1">
    <property type="nucleotide sequence ID" value="NZ_JADGKZ010000004.1"/>
</dbReference>
<gene>
    <name evidence="2" type="ORF">E4T82_04000</name>
</gene>
<accession>A0A4Y9JB66</accession>
<proteinExistence type="predicted"/>
<evidence type="ECO:0000256" key="1">
    <source>
        <dbReference type="SAM" id="SignalP"/>
    </source>
</evidence>